<gene>
    <name evidence="1" type="ORF">SAMN04490239_9061</name>
</gene>
<evidence type="ECO:0000313" key="1">
    <source>
        <dbReference type="EMBL" id="SED63006.1"/>
    </source>
</evidence>
<reference evidence="2" key="1">
    <citation type="submission" date="2016-10" db="EMBL/GenBank/DDBJ databases">
        <authorList>
            <person name="Varghese N."/>
            <person name="Submissions S."/>
        </authorList>
    </citation>
    <scope>NUCLEOTIDE SEQUENCE [LARGE SCALE GENOMIC DNA]</scope>
    <source>
        <strain evidence="2">DSM 44498</strain>
    </source>
</reference>
<dbReference type="RefSeq" id="WP_072943337.1">
    <property type="nucleotide sequence ID" value="NZ_CP070609.1"/>
</dbReference>
<name>A0A1H5C8N2_9NOCA</name>
<proteinExistence type="predicted"/>
<organism evidence="1 2">
    <name type="scientific">Rhodococcus koreensis</name>
    <dbReference type="NCBI Taxonomy" id="99653"/>
    <lineage>
        <taxon>Bacteria</taxon>
        <taxon>Bacillati</taxon>
        <taxon>Actinomycetota</taxon>
        <taxon>Actinomycetes</taxon>
        <taxon>Mycobacteriales</taxon>
        <taxon>Nocardiaceae</taxon>
        <taxon>Rhodococcus</taxon>
    </lineage>
</organism>
<accession>A0A1H5C8N2</accession>
<dbReference type="AlphaFoldDB" id="A0A1H5C8N2"/>
<dbReference type="OrthoDB" id="4474834at2"/>
<sequence length="84" mass="9043">MNVHAMQLLPPRDGLADYRDAVDALAALETQGPLRADPRTALLFDSLTDDLIEAAQTNGLGDTISQRDIVAMIDSAISRPRPSL</sequence>
<keyword evidence="2" id="KW-1185">Reference proteome</keyword>
<evidence type="ECO:0000313" key="2">
    <source>
        <dbReference type="Proteomes" id="UP000183561"/>
    </source>
</evidence>
<dbReference type="Proteomes" id="UP000183561">
    <property type="component" value="Unassembled WGS sequence"/>
</dbReference>
<dbReference type="EMBL" id="FNSV01000005">
    <property type="protein sequence ID" value="SED63006.1"/>
    <property type="molecule type" value="Genomic_DNA"/>
</dbReference>
<protein>
    <submittedName>
        <fullName evidence="1">Uncharacterized protein</fullName>
    </submittedName>
</protein>